<evidence type="ECO:0000313" key="2">
    <source>
        <dbReference type="EMBL" id="SMN18971.1"/>
    </source>
</evidence>
<accession>A0A1X7R047</accession>
<reference evidence="2 3" key="1">
    <citation type="submission" date="2017-04" db="EMBL/GenBank/DDBJ databases">
        <authorList>
            <person name="Afonso C.L."/>
            <person name="Miller P.J."/>
            <person name="Scott M.A."/>
            <person name="Spackman E."/>
            <person name="Goraichik I."/>
            <person name="Dimitrov K.M."/>
            <person name="Suarez D.L."/>
            <person name="Swayne D.E."/>
        </authorList>
    </citation>
    <scope>NUCLEOTIDE SEQUENCE [LARGE SCALE GENOMIC DNA]</scope>
</reference>
<dbReference type="Proteomes" id="UP000196158">
    <property type="component" value="Unassembled WGS sequence"/>
</dbReference>
<name>A0A1X7R047_9SACH</name>
<dbReference type="STRING" id="1789683.A0A1X7R047"/>
<evidence type="ECO:0000313" key="3">
    <source>
        <dbReference type="Proteomes" id="UP000196158"/>
    </source>
</evidence>
<dbReference type="EMBL" id="FXLY01000003">
    <property type="protein sequence ID" value="SMN18971.1"/>
    <property type="molecule type" value="Genomic_DNA"/>
</dbReference>
<feature type="compositionally biased region" description="Basic and acidic residues" evidence="1">
    <location>
        <begin position="769"/>
        <end position="782"/>
    </location>
</feature>
<feature type="compositionally biased region" description="Basic and acidic residues" evidence="1">
    <location>
        <begin position="34"/>
        <end position="49"/>
    </location>
</feature>
<feature type="region of interest" description="Disordered" evidence="1">
    <location>
        <begin position="689"/>
        <end position="782"/>
    </location>
</feature>
<feature type="region of interest" description="Disordered" evidence="1">
    <location>
        <begin position="1"/>
        <end position="65"/>
    </location>
</feature>
<keyword evidence="3" id="KW-1185">Reference proteome</keyword>
<evidence type="ECO:0000256" key="1">
    <source>
        <dbReference type="SAM" id="MobiDB-lite"/>
    </source>
</evidence>
<feature type="compositionally biased region" description="Acidic residues" evidence="1">
    <location>
        <begin position="717"/>
        <end position="731"/>
    </location>
</feature>
<feature type="compositionally biased region" description="Basic and acidic residues" evidence="1">
    <location>
        <begin position="689"/>
        <end position="700"/>
    </location>
</feature>
<organism evidence="2 3">
    <name type="scientific">Maudiozyma saulgeensis</name>
    <dbReference type="NCBI Taxonomy" id="1789683"/>
    <lineage>
        <taxon>Eukaryota</taxon>
        <taxon>Fungi</taxon>
        <taxon>Dikarya</taxon>
        <taxon>Ascomycota</taxon>
        <taxon>Saccharomycotina</taxon>
        <taxon>Saccharomycetes</taxon>
        <taxon>Saccharomycetales</taxon>
        <taxon>Saccharomycetaceae</taxon>
        <taxon>Maudiozyma</taxon>
    </lineage>
</organism>
<proteinExistence type="predicted"/>
<dbReference type="OrthoDB" id="349045at2759"/>
<sequence length="782" mass="90575">MKEVINLESEEIDQNSINDPKDSLEKAQSVVISDETKNKGDVSSNEHSDSNNSSKPRRSQKSKGQMTFADFKGIAFIKPKPTDLKENGNKIKIRISHNTPKVITSNVSIKSNTRSKPHIKPKSTSTVPAIESIPKKRGTYSDLESNRYKILKTEHHKKVPSLKTLQNLYWAPNLPLMNNDFRVVDDQINESWNQQFCDKPEPRAKDILKVLSFVNKFSQYFDENIKNISYSDISIGLTLGTSDENTGSRDDEELEHTQNLMNFMFFNFLKLLFSVSDKKSSYNIPNLEKFLNIKQPYGKMVGRLHSNIKEWGSPKEWRYELSKDEIHPEQIDNTLVDPSSNEILFDTNDMIPLHQPFQDEYHPLFMKTRSIVDSEGIYAIDTFKDRVVVLSYLVDLNTRYSSLIHDEVNSMSHCRKDQHYTHLVPNFLKEGFAQTVEDFTDLCESIVIYINAKRTSKYERYKDKLPTLDEIRAALVNVLKTNTDERRAKILSMYDKWVILLDNTVPDNSLSDPYLEDSAKLRLQEFFIARVNEIGDFYIPRMNTYNNPNKYTNFYVDLLSLLKLFKMYANDEIDDNVINKEFENSTKPSFSILYRNTAKMTNDWFKNNGASEENYWFEICNDSHSLKSFKTKIEDILSGNGTGEVSDLLKDIKYQDTKRTLSILNDYLDKIYPVVKKFENLKPTHKSHDTIDMLRDDSAPRRSTRGRSARVDYGFQSEEEFENDIQGESDADFVNGSESVYDDEGQRHIPAADNDEAGTEASDTPTQKISREQRLQSRRERH</sequence>
<gene>
    <name evidence="2" type="ORF">KASA_0P00968G</name>
</gene>
<protein>
    <submittedName>
        <fullName evidence="2">Similar to Saccharomyces cerevisiae YFR013W IOC3 Member of a complex (Isw1a) with Isw1p</fullName>
    </submittedName>
</protein>
<dbReference type="AlphaFoldDB" id="A0A1X7R047"/>